<protein>
    <submittedName>
        <fullName evidence="2">Alpha-1,2-mannosidase</fullName>
    </submittedName>
</protein>
<dbReference type="GO" id="GO:0005829">
    <property type="term" value="C:cytosol"/>
    <property type="evidence" value="ECO:0007669"/>
    <property type="project" value="TreeGrafter"/>
</dbReference>
<proteinExistence type="predicted"/>
<evidence type="ECO:0000259" key="1">
    <source>
        <dbReference type="Pfam" id="PF17678"/>
    </source>
</evidence>
<reference evidence="2" key="1">
    <citation type="submission" date="2013-08" db="EMBL/GenBank/DDBJ databases">
        <authorList>
            <person name="Mendez C."/>
            <person name="Richter M."/>
            <person name="Ferrer M."/>
            <person name="Sanchez J."/>
        </authorList>
    </citation>
    <scope>NUCLEOTIDE SEQUENCE</scope>
</reference>
<evidence type="ECO:0000313" key="2">
    <source>
        <dbReference type="EMBL" id="EQD76005.1"/>
    </source>
</evidence>
<accession>T1D0P7</accession>
<dbReference type="GO" id="GO:0000224">
    <property type="term" value="F:peptide-N4-(N-acetyl-beta-glucosaminyl)asparagine amidase activity"/>
    <property type="evidence" value="ECO:0007669"/>
    <property type="project" value="TreeGrafter"/>
</dbReference>
<organism evidence="2">
    <name type="scientific">mine drainage metagenome</name>
    <dbReference type="NCBI Taxonomy" id="410659"/>
    <lineage>
        <taxon>unclassified sequences</taxon>
        <taxon>metagenomes</taxon>
        <taxon>ecological metagenomes</taxon>
    </lineage>
</organism>
<comment type="caution">
    <text evidence="2">The sequence shown here is derived from an EMBL/GenBank/DDBJ whole genome shotgun (WGS) entry which is preliminary data.</text>
</comment>
<dbReference type="PANTHER" id="PTHR12143">
    <property type="entry name" value="PEPTIDE N-GLYCANASE PNGASE -RELATED"/>
    <property type="match status" value="1"/>
</dbReference>
<dbReference type="AlphaFoldDB" id="T1D0P7"/>
<dbReference type="GO" id="GO:0030246">
    <property type="term" value="F:carbohydrate binding"/>
    <property type="evidence" value="ECO:0007669"/>
    <property type="project" value="InterPro"/>
</dbReference>
<dbReference type="EMBL" id="AUZY01001169">
    <property type="protein sequence ID" value="EQD76005.1"/>
    <property type="molecule type" value="Genomic_DNA"/>
</dbReference>
<feature type="non-terminal residue" evidence="2">
    <location>
        <position position="212"/>
    </location>
</feature>
<dbReference type="InterPro" id="IPR041371">
    <property type="entry name" value="GH92_N"/>
</dbReference>
<gene>
    <name evidence="2" type="ORF">B1B_01983</name>
</gene>
<dbReference type="InterPro" id="IPR014718">
    <property type="entry name" value="GH-type_carb-bd"/>
</dbReference>
<dbReference type="InterPro" id="IPR050883">
    <property type="entry name" value="PNGase"/>
</dbReference>
<feature type="domain" description="Glycosyl hydrolase family 92 N-terminal" evidence="1">
    <location>
        <begin position="46"/>
        <end position="211"/>
    </location>
</feature>
<sequence>MQPLRTSVRHAFWIALCLLVPVAAIPALAPAAQAGGRLAGRRGWQLVDPFIGTSGTPTGGPIDTFPGASLPFGMIQWSPDTPSEPAGGGYNYTDRVVTGFGLTHLSGPGCSVFGDIDILPEAGPTPKPWDAVQPFSHASEHAHPGWYAVTIGNPPIQVRLTVTKRTGLGQFIFPPHIRGRMIFKVSSDQAGVTQAHFKVVGAREVTGEATSG</sequence>
<dbReference type="PANTHER" id="PTHR12143:SF39">
    <property type="entry name" value="SECRETED PROTEIN"/>
    <property type="match status" value="1"/>
</dbReference>
<dbReference type="Pfam" id="PF17678">
    <property type="entry name" value="Glyco_hydro_92N"/>
    <property type="match status" value="1"/>
</dbReference>
<dbReference type="GO" id="GO:0006516">
    <property type="term" value="P:glycoprotein catabolic process"/>
    <property type="evidence" value="ECO:0007669"/>
    <property type="project" value="TreeGrafter"/>
</dbReference>
<dbReference type="Gene3D" id="2.70.98.10">
    <property type="match status" value="1"/>
</dbReference>
<name>T1D0P7_9ZZZZ</name>
<reference evidence="2" key="2">
    <citation type="journal article" date="2014" name="ISME J.">
        <title>Microbial stratification in low pH oxic and suboxic macroscopic growths along an acid mine drainage.</title>
        <authorList>
            <person name="Mendez-Garcia C."/>
            <person name="Mesa V."/>
            <person name="Sprenger R.R."/>
            <person name="Richter M."/>
            <person name="Diez M.S."/>
            <person name="Solano J."/>
            <person name="Bargiela R."/>
            <person name="Golyshina O.V."/>
            <person name="Manteca A."/>
            <person name="Ramos J.L."/>
            <person name="Gallego J.R."/>
            <person name="Llorente I."/>
            <person name="Martins Dos Santos V.A."/>
            <person name="Jensen O.N."/>
            <person name="Pelaez A.I."/>
            <person name="Sanchez J."/>
            <person name="Ferrer M."/>
        </authorList>
    </citation>
    <scope>NUCLEOTIDE SEQUENCE</scope>
</reference>